<dbReference type="CDD" id="cd00093">
    <property type="entry name" value="HTH_XRE"/>
    <property type="match status" value="1"/>
</dbReference>
<sequence length="282" mass="31071">MTTLGHMPQPNDLDAYANPRAFYGAELRRLREEAGLTQTQLGERVFCTGSYIGQFESATRWPMVDMSRMIDEVLGSGEHLQRLAKLARSTSIADYFADAAALEPLARSICTYSPLVIPGLLQTERYARAITHASLPLAPQEEVEEYVRARMARQRILDGDTAPTLWAVLHEAALRVPLGGPGCMREQLGRLVSLGRARRVMVQVVPYAASAHAFVQETFRLMSFGDAPDVAYTEGSHTGQLIDDPALVGRFHSSYDLVRAAALSPMASLDWLESTAKDYTTP</sequence>
<evidence type="ECO:0000259" key="1">
    <source>
        <dbReference type="PROSITE" id="PS50943"/>
    </source>
</evidence>
<name>A0ABQ2E368_9ACTN</name>
<dbReference type="SUPFAM" id="SSF47413">
    <property type="entry name" value="lambda repressor-like DNA-binding domains"/>
    <property type="match status" value="1"/>
</dbReference>
<dbReference type="InterPro" id="IPR010982">
    <property type="entry name" value="Lambda_DNA-bd_dom_sf"/>
</dbReference>
<proteinExistence type="predicted"/>
<dbReference type="InterPro" id="IPR043917">
    <property type="entry name" value="DUF5753"/>
</dbReference>
<feature type="domain" description="HTH cro/C1-type" evidence="1">
    <location>
        <begin position="27"/>
        <end position="80"/>
    </location>
</feature>
<protein>
    <submittedName>
        <fullName evidence="2">Transcriptional regulator</fullName>
    </submittedName>
</protein>
<dbReference type="SMART" id="SM00530">
    <property type="entry name" value="HTH_XRE"/>
    <property type="match status" value="1"/>
</dbReference>
<keyword evidence="3" id="KW-1185">Reference proteome</keyword>
<accession>A0ABQ2E368</accession>
<dbReference type="Pfam" id="PF13560">
    <property type="entry name" value="HTH_31"/>
    <property type="match status" value="1"/>
</dbReference>
<dbReference type="Pfam" id="PF19054">
    <property type="entry name" value="DUF5753"/>
    <property type="match status" value="1"/>
</dbReference>
<evidence type="ECO:0000313" key="2">
    <source>
        <dbReference type="EMBL" id="GGJ84376.1"/>
    </source>
</evidence>
<evidence type="ECO:0000313" key="3">
    <source>
        <dbReference type="Proteomes" id="UP000660265"/>
    </source>
</evidence>
<dbReference type="InterPro" id="IPR001387">
    <property type="entry name" value="Cro/C1-type_HTH"/>
</dbReference>
<reference evidence="3" key="1">
    <citation type="journal article" date="2019" name="Int. J. Syst. Evol. Microbiol.">
        <title>The Global Catalogue of Microorganisms (GCM) 10K type strain sequencing project: providing services to taxonomists for standard genome sequencing and annotation.</title>
        <authorList>
            <consortium name="The Broad Institute Genomics Platform"/>
            <consortium name="The Broad Institute Genome Sequencing Center for Infectious Disease"/>
            <person name="Wu L."/>
            <person name="Ma J."/>
        </authorList>
    </citation>
    <scope>NUCLEOTIDE SEQUENCE [LARGE SCALE GENOMIC DNA]</scope>
    <source>
        <strain evidence="3">CGMCC 4.7275</strain>
    </source>
</reference>
<dbReference type="Proteomes" id="UP000660265">
    <property type="component" value="Unassembled WGS sequence"/>
</dbReference>
<organism evidence="2 3">
    <name type="scientific">Streptomyces camponoticapitis</name>
    <dbReference type="NCBI Taxonomy" id="1616125"/>
    <lineage>
        <taxon>Bacteria</taxon>
        <taxon>Bacillati</taxon>
        <taxon>Actinomycetota</taxon>
        <taxon>Actinomycetes</taxon>
        <taxon>Kitasatosporales</taxon>
        <taxon>Streptomycetaceae</taxon>
        <taxon>Streptomyces</taxon>
    </lineage>
</organism>
<gene>
    <name evidence="2" type="ORF">GCM10011583_15060</name>
</gene>
<comment type="caution">
    <text evidence="2">The sequence shown here is derived from an EMBL/GenBank/DDBJ whole genome shotgun (WGS) entry which is preliminary data.</text>
</comment>
<dbReference type="EMBL" id="BMMV01000004">
    <property type="protein sequence ID" value="GGJ84376.1"/>
    <property type="molecule type" value="Genomic_DNA"/>
</dbReference>
<dbReference type="Gene3D" id="1.10.260.40">
    <property type="entry name" value="lambda repressor-like DNA-binding domains"/>
    <property type="match status" value="1"/>
</dbReference>
<dbReference type="PROSITE" id="PS50943">
    <property type="entry name" value="HTH_CROC1"/>
    <property type="match status" value="1"/>
</dbReference>